<protein>
    <recommendedName>
        <fullName evidence="4">BAT2 N-terminal domain-containing protein</fullName>
    </recommendedName>
</protein>
<feature type="compositionally biased region" description="Low complexity" evidence="1">
    <location>
        <begin position="316"/>
        <end position="326"/>
    </location>
</feature>
<feature type="compositionally biased region" description="Polar residues" evidence="1">
    <location>
        <begin position="279"/>
        <end position="289"/>
    </location>
</feature>
<dbReference type="PANTHER" id="PTHR14038">
    <property type="entry name" value="BAT2 HLA-B-ASSOCIATED TRANSCRIPT 2"/>
    <property type="match status" value="1"/>
</dbReference>
<evidence type="ECO:0008006" key="4">
    <source>
        <dbReference type="Google" id="ProtNLM"/>
    </source>
</evidence>
<reference evidence="2" key="1">
    <citation type="submission" date="2025-08" db="UniProtKB">
        <authorList>
            <consortium name="Ensembl"/>
        </authorList>
    </citation>
    <scope>IDENTIFICATION</scope>
</reference>
<keyword evidence="3" id="KW-1185">Reference proteome</keyword>
<dbReference type="GO" id="GO:0030154">
    <property type="term" value="P:cell differentiation"/>
    <property type="evidence" value="ECO:0007669"/>
    <property type="project" value="TreeGrafter"/>
</dbReference>
<dbReference type="Proteomes" id="UP000264820">
    <property type="component" value="Unplaced"/>
</dbReference>
<sequence length="400" mass="42675">SLRPQSMAVAQPPPQAWLQDPDRPSIVSATELKELDNLDTDTDEGWAGAQMEVDYTEKLNFSDDEENQAAKEKGENWQVSRPPDGQDSSEEHGGKTSWADSADPRAPSPGSAAHYNKAATLQDYQGGSRASSGGAPRGSKPAVAPADEDSEAWRQKRKKSSEVSEAVERARRRREEEERRMEEQRLAACAEKLKRLNEKHRQMTEVQASLPQTACDDAQAPKEEIQSAPDPAAPGTPVTVPAEAAAPAAAHNLPAPHDGPFTETGGAPAAVAAAGTKSPDLSNQNSSDQANEEWETASESSDFNERREREERRGAQEAAGNATATPAPAPLQRSLTPSKSPPEGVVSPKRDGAAAGKRSFSSQRPIERQNRRGNSGAKPGRSYGGPKGDRRGGAKGGRKG</sequence>
<accession>A0A3Q2YKU4</accession>
<dbReference type="Ensembl" id="ENSHCOT00000021594.1">
    <property type="protein sequence ID" value="ENSHCOP00000014077.1"/>
    <property type="gene ID" value="ENSHCOG00000017365.1"/>
</dbReference>
<evidence type="ECO:0000313" key="2">
    <source>
        <dbReference type="Ensembl" id="ENSHCOP00000014077.1"/>
    </source>
</evidence>
<organism evidence="2 3">
    <name type="scientific">Hippocampus comes</name>
    <name type="common">Tiger tail seahorse</name>
    <dbReference type="NCBI Taxonomy" id="109280"/>
    <lineage>
        <taxon>Eukaryota</taxon>
        <taxon>Metazoa</taxon>
        <taxon>Chordata</taxon>
        <taxon>Craniata</taxon>
        <taxon>Vertebrata</taxon>
        <taxon>Euteleostomi</taxon>
        <taxon>Actinopterygii</taxon>
        <taxon>Neopterygii</taxon>
        <taxon>Teleostei</taxon>
        <taxon>Neoteleostei</taxon>
        <taxon>Acanthomorphata</taxon>
        <taxon>Syngnathiaria</taxon>
        <taxon>Syngnathiformes</taxon>
        <taxon>Syngnathoidei</taxon>
        <taxon>Syngnathidae</taxon>
        <taxon>Hippocampus</taxon>
    </lineage>
</organism>
<evidence type="ECO:0000256" key="1">
    <source>
        <dbReference type="SAM" id="MobiDB-lite"/>
    </source>
</evidence>
<dbReference type="InterPro" id="IPR033184">
    <property type="entry name" value="PRRC2"/>
</dbReference>
<feature type="compositionally biased region" description="Basic and acidic residues" evidence="1">
    <location>
        <begin position="160"/>
        <end position="184"/>
    </location>
</feature>
<proteinExistence type="predicted"/>
<name>A0A3Q2YKU4_HIPCM</name>
<dbReference type="AlphaFoldDB" id="A0A3Q2YKU4"/>
<dbReference type="PANTHER" id="PTHR14038:SF6">
    <property type="entry name" value="PROTEIN PRRC2C"/>
    <property type="match status" value="1"/>
</dbReference>
<feature type="compositionally biased region" description="Low complexity" evidence="1">
    <location>
        <begin position="265"/>
        <end position="275"/>
    </location>
</feature>
<feature type="region of interest" description="Disordered" evidence="1">
    <location>
        <begin position="1"/>
        <end position="184"/>
    </location>
</feature>
<dbReference type="GeneTree" id="ENSGT00950000183161"/>
<reference evidence="2" key="2">
    <citation type="submission" date="2025-09" db="UniProtKB">
        <authorList>
            <consortium name="Ensembl"/>
        </authorList>
    </citation>
    <scope>IDENTIFICATION</scope>
</reference>
<feature type="region of interest" description="Disordered" evidence="1">
    <location>
        <begin position="200"/>
        <end position="400"/>
    </location>
</feature>
<feature type="compositionally biased region" description="Low complexity" evidence="1">
    <location>
        <begin position="228"/>
        <end position="256"/>
    </location>
</feature>
<feature type="compositionally biased region" description="Low complexity" evidence="1">
    <location>
        <begin position="126"/>
        <end position="139"/>
    </location>
</feature>
<evidence type="ECO:0000313" key="3">
    <source>
        <dbReference type="Proteomes" id="UP000264820"/>
    </source>
</evidence>
<feature type="compositionally biased region" description="Basic and acidic residues" evidence="1">
    <location>
        <begin position="303"/>
        <end position="315"/>
    </location>
</feature>